<reference evidence="1 2" key="1">
    <citation type="journal article" date="2014" name="Genome Announc.">
        <title>Draft Genome Sequence of Propane- and Butane-Oxidizing Actinobacterium Rhodococcus ruber IEGM 231.</title>
        <authorList>
            <person name="Ivshina I.B."/>
            <person name="Kuyukina M.S."/>
            <person name="Krivoruchko A.V."/>
            <person name="Barbe V."/>
            <person name="Fischer C."/>
        </authorList>
    </citation>
    <scope>NUCLEOTIDE SEQUENCE [LARGE SCALE GENOMIC DNA]</scope>
</reference>
<evidence type="ECO:0000313" key="2">
    <source>
        <dbReference type="Proteomes" id="UP000042997"/>
    </source>
</evidence>
<protein>
    <submittedName>
        <fullName evidence="1">Uncharacterized protein</fullName>
    </submittedName>
</protein>
<gene>
    <name evidence="1" type="ORF">RHRU231_30030</name>
</gene>
<dbReference type="EMBL" id="CCSD01000039">
    <property type="protein sequence ID" value="CDZ87502.1"/>
    <property type="molecule type" value="Genomic_DNA"/>
</dbReference>
<evidence type="ECO:0000313" key="1">
    <source>
        <dbReference type="EMBL" id="CDZ87502.1"/>
    </source>
</evidence>
<accession>A0A098BH27</accession>
<sequence length="24" mass="2798">MAKHILNKLERKAKNYAILGSGWR</sequence>
<name>A0A098BH27_9NOCA</name>
<dbReference type="Proteomes" id="UP000042997">
    <property type="component" value="Unassembled WGS sequence"/>
</dbReference>
<organism evidence="1 2">
    <name type="scientific">Rhodococcus ruber</name>
    <dbReference type="NCBI Taxonomy" id="1830"/>
    <lineage>
        <taxon>Bacteria</taxon>
        <taxon>Bacillati</taxon>
        <taxon>Actinomycetota</taxon>
        <taxon>Actinomycetes</taxon>
        <taxon>Mycobacteriales</taxon>
        <taxon>Nocardiaceae</taxon>
        <taxon>Rhodococcus</taxon>
    </lineage>
</organism>
<proteinExistence type="predicted"/>
<dbReference type="AlphaFoldDB" id="A0A098BH27"/>